<feature type="compositionally biased region" description="Basic and acidic residues" evidence="1">
    <location>
        <begin position="45"/>
        <end position="64"/>
    </location>
</feature>
<sequence length="82" mass="8437">MHAYTKTTGRRGFLALTGALAAAAAAAPLSSAAPAVPASSAAPHETGRPEHRETRLVRSLERAAHPLRSTEPGGRTGDLRAL</sequence>
<evidence type="ECO:0000313" key="4">
    <source>
        <dbReference type="Proteomes" id="UP001602370"/>
    </source>
</evidence>
<feature type="region of interest" description="Disordered" evidence="1">
    <location>
        <begin position="27"/>
        <end position="82"/>
    </location>
</feature>
<proteinExistence type="predicted"/>
<dbReference type="InterPro" id="IPR006311">
    <property type="entry name" value="TAT_signal"/>
</dbReference>
<dbReference type="EMBL" id="JBIBDZ010000013">
    <property type="protein sequence ID" value="MFF5923185.1"/>
    <property type="molecule type" value="Genomic_DNA"/>
</dbReference>
<keyword evidence="4" id="KW-1185">Reference proteome</keyword>
<feature type="compositionally biased region" description="Low complexity" evidence="1">
    <location>
        <begin position="27"/>
        <end position="43"/>
    </location>
</feature>
<organism evidence="3 4">
    <name type="scientific">Streptomyces flavochromogenes</name>
    <dbReference type="NCBI Taxonomy" id="68199"/>
    <lineage>
        <taxon>Bacteria</taxon>
        <taxon>Bacillati</taxon>
        <taxon>Actinomycetota</taxon>
        <taxon>Actinomycetes</taxon>
        <taxon>Kitasatosporales</taxon>
        <taxon>Streptomycetaceae</taxon>
        <taxon>Streptomyces</taxon>
    </lineage>
</organism>
<feature type="chain" id="PRO_5046559461" evidence="2">
    <location>
        <begin position="33"/>
        <end position="82"/>
    </location>
</feature>
<reference evidence="3 4" key="1">
    <citation type="submission" date="2024-10" db="EMBL/GenBank/DDBJ databases">
        <title>The Natural Products Discovery Center: Release of the First 8490 Sequenced Strains for Exploring Actinobacteria Biosynthetic Diversity.</title>
        <authorList>
            <person name="Kalkreuter E."/>
            <person name="Kautsar S.A."/>
            <person name="Yang D."/>
            <person name="Bader C.D."/>
            <person name="Teijaro C.N."/>
            <person name="Fluegel L."/>
            <person name="Davis C.M."/>
            <person name="Simpson J.R."/>
            <person name="Lauterbach L."/>
            <person name="Steele A.D."/>
            <person name="Gui C."/>
            <person name="Meng S."/>
            <person name="Li G."/>
            <person name="Viehrig K."/>
            <person name="Ye F."/>
            <person name="Su P."/>
            <person name="Kiefer A.F."/>
            <person name="Nichols A."/>
            <person name="Cepeda A.J."/>
            <person name="Yan W."/>
            <person name="Fan B."/>
            <person name="Jiang Y."/>
            <person name="Adhikari A."/>
            <person name="Zheng C.-J."/>
            <person name="Schuster L."/>
            <person name="Cowan T.M."/>
            <person name="Smanski M.J."/>
            <person name="Chevrette M.G."/>
            <person name="De Carvalho L.P.S."/>
            <person name="Shen B."/>
        </authorList>
    </citation>
    <scope>NUCLEOTIDE SEQUENCE [LARGE SCALE GENOMIC DNA]</scope>
    <source>
        <strain evidence="3 4">NPDC012605</strain>
    </source>
</reference>
<keyword evidence="2" id="KW-0732">Signal</keyword>
<accession>A0ABW6Y092</accession>
<dbReference type="PROSITE" id="PS51318">
    <property type="entry name" value="TAT"/>
    <property type="match status" value="1"/>
</dbReference>
<name>A0ABW6Y092_9ACTN</name>
<dbReference type="Proteomes" id="UP001602370">
    <property type="component" value="Unassembled WGS sequence"/>
</dbReference>
<gene>
    <name evidence="3" type="ORF">ACFY8C_33435</name>
</gene>
<comment type="caution">
    <text evidence="3">The sequence shown here is derived from an EMBL/GenBank/DDBJ whole genome shotgun (WGS) entry which is preliminary data.</text>
</comment>
<evidence type="ECO:0000313" key="3">
    <source>
        <dbReference type="EMBL" id="MFF5923185.1"/>
    </source>
</evidence>
<feature type="non-terminal residue" evidence="3">
    <location>
        <position position="82"/>
    </location>
</feature>
<evidence type="ECO:0000256" key="1">
    <source>
        <dbReference type="SAM" id="MobiDB-lite"/>
    </source>
</evidence>
<evidence type="ECO:0000256" key="2">
    <source>
        <dbReference type="SAM" id="SignalP"/>
    </source>
</evidence>
<protein>
    <submittedName>
        <fullName evidence="3">Erythromycin esterase family protein</fullName>
    </submittedName>
</protein>
<feature type="signal peptide" evidence="2">
    <location>
        <begin position="1"/>
        <end position="32"/>
    </location>
</feature>